<reference evidence="1 2" key="1">
    <citation type="submission" date="2016-10" db="EMBL/GenBank/DDBJ databases">
        <authorList>
            <person name="de Groot N.N."/>
        </authorList>
    </citation>
    <scope>NUCLEOTIDE SEQUENCE [LARGE SCALE GENOMIC DNA]</scope>
    <source>
        <strain evidence="1 2">DSM 26130</strain>
    </source>
</reference>
<organism evidence="1 2">
    <name type="scientific">Spirosoma endophyticum</name>
    <dbReference type="NCBI Taxonomy" id="662367"/>
    <lineage>
        <taxon>Bacteria</taxon>
        <taxon>Pseudomonadati</taxon>
        <taxon>Bacteroidota</taxon>
        <taxon>Cytophagia</taxon>
        <taxon>Cytophagales</taxon>
        <taxon>Cytophagaceae</taxon>
        <taxon>Spirosoma</taxon>
    </lineage>
</organism>
<keyword evidence="2" id="KW-1185">Reference proteome</keyword>
<name>A0A1I2HHL1_9BACT</name>
<dbReference type="STRING" id="662367.SAMN05216167_14410"/>
<evidence type="ECO:0000313" key="2">
    <source>
        <dbReference type="Proteomes" id="UP000198598"/>
    </source>
</evidence>
<evidence type="ECO:0000313" key="1">
    <source>
        <dbReference type="EMBL" id="SFF29634.1"/>
    </source>
</evidence>
<gene>
    <name evidence="1" type="ORF">SAMN05216167_14410</name>
</gene>
<accession>A0A1I2HHL1</accession>
<dbReference type="EMBL" id="FOLQ01000044">
    <property type="protein sequence ID" value="SFF29634.1"/>
    <property type="molecule type" value="Genomic_DNA"/>
</dbReference>
<dbReference type="Proteomes" id="UP000198598">
    <property type="component" value="Unassembled WGS sequence"/>
</dbReference>
<dbReference type="RefSeq" id="WP_093834969.1">
    <property type="nucleotide sequence ID" value="NZ_FOLQ01000044.1"/>
</dbReference>
<protein>
    <submittedName>
        <fullName evidence="1">Uncharacterized protein</fullName>
    </submittedName>
</protein>
<sequence length="131" mass="14632">MKHLSLLAFVVMICTSCGSNEDSTVIADAQRDLSIKPRLWKPVIKTNLFRTEIVEGPSFELTNNSKTKSYHRIDLEVYFFDEAGNSLDTIMHREARNITAGKSLLVKYISTASVDTRAKTAKAVIRHASSV</sequence>
<proteinExistence type="predicted"/>
<dbReference type="AlphaFoldDB" id="A0A1I2HHL1"/>